<dbReference type="Proteomes" id="UP000676336">
    <property type="component" value="Unassembled WGS sequence"/>
</dbReference>
<accession>A0A8S2SL39</accession>
<gene>
    <name evidence="1" type="ORF">SMN809_LOCUS23359</name>
</gene>
<sequence>MKEITSDAYKYLTSSDRNIIIANDQKVVDLNQTKFIVLKENETCCVSIENSIDAQFDGSNTRYAIFAT</sequence>
<dbReference type="AlphaFoldDB" id="A0A8S2SL39"/>
<evidence type="ECO:0000313" key="2">
    <source>
        <dbReference type="Proteomes" id="UP000676336"/>
    </source>
</evidence>
<proteinExistence type="predicted"/>
<name>A0A8S2SL39_9BILA</name>
<protein>
    <submittedName>
        <fullName evidence="1">Uncharacterized protein</fullName>
    </submittedName>
</protein>
<reference evidence="1" key="1">
    <citation type="submission" date="2021-02" db="EMBL/GenBank/DDBJ databases">
        <authorList>
            <person name="Nowell W R."/>
        </authorList>
    </citation>
    <scope>NUCLEOTIDE SEQUENCE</scope>
</reference>
<evidence type="ECO:0000313" key="1">
    <source>
        <dbReference type="EMBL" id="CAF4236113.1"/>
    </source>
</evidence>
<comment type="caution">
    <text evidence="1">The sequence shown here is derived from an EMBL/GenBank/DDBJ whole genome shotgun (WGS) entry which is preliminary data.</text>
</comment>
<organism evidence="1 2">
    <name type="scientific">Rotaria magnacalcarata</name>
    <dbReference type="NCBI Taxonomy" id="392030"/>
    <lineage>
        <taxon>Eukaryota</taxon>
        <taxon>Metazoa</taxon>
        <taxon>Spiralia</taxon>
        <taxon>Gnathifera</taxon>
        <taxon>Rotifera</taxon>
        <taxon>Eurotatoria</taxon>
        <taxon>Bdelloidea</taxon>
        <taxon>Philodinida</taxon>
        <taxon>Philodinidae</taxon>
        <taxon>Rotaria</taxon>
    </lineage>
</organism>
<dbReference type="EMBL" id="CAJOBI010024386">
    <property type="protein sequence ID" value="CAF4236113.1"/>
    <property type="molecule type" value="Genomic_DNA"/>
</dbReference>
<feature type="non-terminal residue" evidence="1">
    <location>
        <position position="68"/>
    </location>
</feature>